<evidence type="ECO:0000313" key="1">
    <source>
        <dbReference type="EMBL" id="RPB08969.1"/>
    </source>
</evidence>
<gene>
    <name evidence="1" type="ORF">P167DRAFT_548549</name>
</gene>
<proteinExistence type="predicted"/>
<name>A0A3N4KI00_9PEZI</name>
<dbReference type="EMBL" id="ML119157">
    <property type="protein sequence ID" value="RPB08969.1"/>
    <property type="molecule type" value="Genomic_DNA"/>
</dbReference>
<dbReference type="OrthoDB" id="10501060at2759"/>
<reference evidence="1 2" key="1">
    <citation type="journal article" date="2018" name="Nat. Ecol. Evol.">
        <title>Pezizomycetes genomes reveal the molecular basis of ectomycorrhizal truffle lifestyle.</title>
        <authorList>
            <person name="Murat C."/>
            <person name="Payen T."/>
            <person name="Noel B."/>
            <person name="Kuo A."/>
            <person name="Morin E."/>
            <person name="Chen J."/>
            <person name="Kohler A."/>
            <person name="Krizsan K."/>
            <person name="Balestrini R."/>
            <person name="Da Silva C."/>
            <person name="Montanini B."/>
            <person name="Hainaut M."/>
            <person name="Levati E."/>
            <person name="Barry K.W."/>
            <person name="Belfiori B."/>
            <person name="Cichocki N."/>
            <person name="Clum A."/>
            <person name="Dockter R.B."/>
            <person name="Fauchery L."/>
            <person name="Guy J."/>
            <person name="Iotti M."/>
            <person name="Le Tacon F."/>
            <person name="Lindquist E.A."/>
            <person name="Lipzen A."/>
            <person name="Malagnac F."/>
            <person name="Mello A."/>
            <person name="Molinier V."/>
            <person name="Miyauchi S."/>
            <person name="Poulain J."/>
            <person name="Riccioni C."/>
            <person name="Rubini A."/>
            <person name="Sitrit Y."/>
            <person name="Splivallo R."/>
            <person name="Traeger S."/>
            <person name="Wang M."/>
            <person name="Zifcakova L."/>
            <person name="Wipf D."/>
            <person name="Zambonelli A."/>
            <person name="Paolocci F."/>
            <person name="Nowrousian M."/>
            <person name="Ottonello S."/>
            <person name="Baldrian P."/>
            <person name="Spatafora J.W."/>
            <person name="Henrissat B."/>
            <person name="Nagy L.G."/>
            <person name="Aury J.M."/>
            <person name="Wincker P."/>
            <person name="Grigoriev I.V."/>
            <person name="Bonfante P."/>
            <person name="Martin F.M."/>
        </authorList>
    </citation>
    <scope>NUCLEOTIDE SEQUENCE [LARGE SCALE GENOMIC DNA]</scope>
    <source>
        <strain evidence="1 2">CCBAS932</strain>
    </source>
</reference>
<protein>
    <submittedName>
        <fullName evidence="1">Uncharacterized protein</fullName>
    </submittedName>
</protein>
<dbReference type="InParanoid" id="A0A3N4KI00"/>
<evidence type="ECO:0000313" key="2">
    <source>
        <dbReference type="Proteomes" id="UP000277580"/>
    </source>
</evidence>
<dbReference type="Proteomes" id="UP000277580">
    <property type="component" value="Unassembled WGS sequence"/>
</dbReference>
<sequence length="260" mass="28712">MAKHRFSMCNKITIVKYFFGGNARNPTSSPARSGGPAWRFEQLLDNRHRLSIVVILHELLGILEDIVNEKDTPRNERKIKGGESWLALWARASKIVWPTEEFQTILFWGVMTLVTYVVSTEWNKHVLSGVGVVVTNSRVVLALPLYAAGGGLMALLGHWMKTFLVELCCMTVGDFVKGFNNPNAPFSNTFMLKASTEVLAIHILNGRFDPIAGVALSLIRDSTLSTGIIEILSSLLGHSHYSDGCLVKSGWAGLNGFHWG</sequence>
<keyword evidence="2" id="KW-1185">Reference proteome</keyword>
<dbReference type="AlphaFoldDB" id="A0A3N4KI00"/>
<accession>A0A3N4KI00</accession>
<organism evidence="1 2">
    <name type="scientific">Morchella conica CCBAS932</name>
    <dbReference type="NCBI Taxonomy" id="1392247"/>
    <lineage>
        <taxon>Eukaryota</taxon>
        <taxon>Fungi</taxon>
        <taxon>Dikarya</taxon>
        <taxon>Ascomycota</taxon>
        <taxon>Pezizomycotina</taxon>
        <taxon>Pezizomycetes</taxon>
        <taxon>Pezizales</taxon>
        <taxon>Morchellaceae</taxon>
        <taxon>Morchella</taxon>
    </lineage>
</organism>